<gene>
    <name evidence="7" type="ORF">OEA41_004973</name>
</gene>
<dbReference type="InterPro" id="IPR038220">
    <property type="entry name" value="PHOX_C_sf"/>
</dbReference>
<reference evidence="7" key="1">
    <citation type="submission" date="2022-11" db="EMBL/GenBank/DDBJ databases">
        <title>Chromosomal genome sequence assembly and mating type (MAT) locus characterization of the leprose asexual lichenized fungus Lepraria neglecta (Nyl.) Erichsen.</title>
        <authorList>
            <person name="Allen J.L."/>
            <person name="Pfeffer B."/>
        </authorList>
    </citation>
    <scope>NUCLEOTIDE SEQUENCE</scope>
    <source>
        <strain evidence="7">Allen 5258</strain>
    </source>
</reference>
<dbReference type="PRINTS" id="PR00420">
    <property type="entry name" value="RNGMNOXGNASE"/>
</dbReference>
<dbReference type="Proteomes" id="UP001276659">
    <property type="component" value="Unassembled WGS sequence"/>
</dbReference>
<dbReference type="SUPFAM" id="SSF52833">
    <property type="entry name" value="Thioredoxin-like"/>
    <property type="match status" value="1"/>
</dbReference>
<organism evidence="7 8">
    <name type="scientific">Lepraria neglecta</name>
    <dbReference type="NCBI Taxonomy" id="209136"/>
    <lineage>
        <taxon>Eukaryota</taxon>
        <taxon>Fungi</taxon>
        <taxon>Dikarya</taxon>
        <taxon>Ascomycota</taxon>
        <taxon>Pezizomycotina</taxon>
        <taxon>Lecanoromycetes</taxon>
        <taxon>OSLEUM clade</taxon>
        <taxon>Lecanoromycetidae</taxon>
        <taxon>Lecanorales</taxon>
        <taxon>Lecanorineae</taxon>
        <taxon>Stereocaulaceae</taxon>
        <taxon>Lepraria</taxon>
    </lineage>
</organism>
<dbReference type="Pfam" id="PF07976">
    <property type="entry name" value="Phe_hydrox_dim"/>
    <property type="match status" value="1"/>
</dbReference>
<keyword evidence="8" id="KW-1185">Reference proteome</keyword>
<feature type="domain" description="FAD-binding" evidence="5">
    <location>
        <begin position="4"/>
        <end position="354"/>
    </location>
</feature>
<evidence type="ECO:0000259" key="5">
    <source>
        <dbReference type="Pfam" id="PF01494"/>
    </source>
</evidence>
<sequence>MEQEVDVLVCGGGPVGLLTAYCLARYGVSTYVVEQHERAKQTMYGRAAMIAPRTLEMLDQLDLTDALGQIGFVVRGQVSYKDGVRTESKTAASSNITDTFFDYLLLCRQRYTEDVIREGYEKYSKKGVKYGARLVDFSLENSKVRSTIETQESGQLTIRSKYIVGADGGRSKVRELAGILLEGEHINRHWIRIDGIVETNMPEARRGICGIQSASHGSILWACLDHGATRVGFALPRKLWEERGESITREDVIEEAKKALQPFTLKFKTVDWWTVYSVGQRLAAKYRVNDCVFISGDAAHTHSSGAAQGMNTGLHDAVNLSWKLAGYLNGWLSEDVLETYATERRPIAQRIIEQDKIISVVTGGEIPEQFKDDPDADPNKILTQTYEANASLNTGLGISYPQGSLLVASLKSDEVLKVVPGQRAPDVLLQKPGIRIPLRLQSLFKFKGKFTLLSFCGDPDKTRSSVKEWQQFFDSPDSFKNYSADVFQYITIVAGSNESGSPDEHLGVPSLGNTFYDVDGSAHKRYGIPTEKGAVIVMRPDGMIGTVCNLMDGKEASRYFAQFVIARKEKSIDIHNDDKQGAVLAAGEISLATDNGPQWT</sequence>
<dbReference type="SUPFAM" id="SSF51905">
    <property type="entry name" value="FAD/NAD(P)-binding domain"/>
    <property type="match status" value="1"/>
</dbReference>
<dbReference type="InterPro" id="IPR050641">
    <property type="entry name" value="RIFMO-like"/>
</dbReference>
<comment type="caution">
    <text evidence="7">The sequence shown here is derived from an EMBL/GenBank/DDBJ whole genome shotgun (WGS) entry which is preliminary data.</text>
</comment>
<evidence type="ECO:0000256" key="1">
    <source>
        <dbReference type="ARBA" id="ARBA00007801"/>
    </source>
</evidence>
<dbReference type="Gene3D" id="3.30.9.10">
    <property type="entry name" value="D-Amino Acid Oxidase, subunit A, domain 2"/>
    <property type="match status" value="1"/>
</dbReference>
<keyword evidence="3" id="KW-0274">FAD</keyword>
<keyword evidence="4" id="KW-0560">Oxidoreductase</keyword>
<dbReference type="GO" id="GO:0016709">
    <property type="term" value="F:oxidoreductase activity, acting on paired donors, with incorporation or reduction of molecular oxygen, NAD(P)H as one donor, and incorporation of one atom of oxygen"/>
    <property type="evidence" value="ECO:0007669"/>
    <property type="project" value="UniProtKB-ARBA"/>
</dbReference>
<dbReference type="Gene3D" id="3.50.50.60">
    <property type="entry name" value="FAD/NAD(P)-binding domain"/>
    <property type="match status" value="1"/>
</dbReference>
<keyword evidence="2" id="KW-0285">Flavoprotein</keyword>
<evidence type="ECO:0000256" key="3">
    <source>
        <dbReference type="ARBA" id="ARBA00022827"/>
    </source>
</evidence>
<evidence type="ECO:0000256" key="2">
    <source>
        <dbReference type="ARBA" id="ARBA00022630"/>
    </source>
</evidence>
<dbReference type="Pfam" id="PF01494">
    <property type="entry name" value="FAD_binding_3"/>
    <property type="match status" value="1"/>
</dbReference>
<dbReference type="SUPFAM" id="SSF54373">
    <property type="entry name" value="FAD-linked reductases, C-terminal domain"/>
    <property type="match status" value="1"/>
</dbReference>
<dbReference type="AlphaFoldDB" id="A0AAD9YZM8"/>
<dbReference type="EMBL" id="JASNWA010000010">
    <property type="protein sequence ID" value="KAK3168525.1"/>
    <property type="molecule type" value="Genomic_DNA"/>
</dbReference>
<dbReference type="InterPro" id="IPR036188">
    <property type="entry name" value="FAD/NAD-bd_sf"/>
</dbReference>
<protein>
    <recommendedName>
        <fullName evidence="9">FAD-binding domain-containing protein</fullName>
    </recommendedName>
</protein>
<comment type="similarity">
    <text evidence="1">Belongs to the PheA/TfdB FAD monooxygenase family.</text>
</comment>
<feature type="domain" description="Phenol hydroxylase-like C-terminal dimerisation" evidence="6">
    <location>
        <begin position="404"/>
        <end position="567"/>
    </location>
</feature>
<evidence type="ECO:0000313" key="8">
    <source>
        <dbReference type="Proteomes" id="UP001276659"/>
    </source>
</evidence>
<evidence type="ECO:0000313" key="7">
    <source>
        <dbReference type="EMBL" id="KAK3168525.1"/>
    </source>
</evidence>
<dbReference type="PANTHER" id="PTHR43004">
    <property type="entry name" value="TRK SYSTEM POTASSIUM UPTAKE PROTEIN"/>
    <property type="match status" value="1"/>
</dbReference>
<evidence type="ECO:0000256" key="4">
    <source>
        <dbReference type="ARBA" id="ARBA00023002"/>
    </source>
</evidence>
<dbReference type="PANTHER" id="PTHR43004:SF5">
    <property type="entry name" value="FAD-BINDING DOMAIN-CONTAINING PROTEIN"/>
    <property type="match status" value="1"/>
</dbReference>
<dbReference type="InterPro" id="IPR012941">
    <property type="entry name" value="Phe_hydrox_C_dim_dom"/>
</dbReference>
<dbReference type="Gene3D" id="3.40.30.20">
    <property type="match status" value="1"/>
</dbReference>
<evidence type="ECO:0008006" key="9">
    <source>
        <dbReference type="Google" id="ProtNLM"/>
    </source>
</evidence>
<dbReference type="InterPro" id="IPR036249">
    <property type="entry name" value="Thioredoxin-like_sf"/>
</dbReference>
<dbReference type="InterPro" id="IPR002938">
    <property type="entry name" value="FAD-bd"/>
</dbReference>
<dbReference type="GO" id="GO:0071949">
    <property type="term" value="F:FAD binding"/>
    <property type="evidence" value="ECO:0007669"/>
    <property type="project" value="InterPro"/>
</dbReference>
<name>A0AAD9YZM8_9LECA</name>
<proteinExistence type="inferred from homology"/>
<evidence type="ECO:0000259" key="6">
    <source>
        <dbReference type="Pfam" id="PF07976"/>
    </source>
</evidence>
<accession>A0AAD9YZM8</accession>